<dbReference type="SUPFAM" id="SSF52833">
    <property type="entry name" value="Thioredoxin-like"/>
    <property type="match status" value="1"/>
</dbReference>
<dbReference type="PANTHER" id="PTHR43601">
    <property type="entry name" value="THIOREDOXIN, MITOCHONDRIAL"/>
    <property type="match status" value="1"/>
</dbReference>
<feature type="domain" description="Thioredoxin" evidence="4">
    <location>
        <begin position="110"/>
        <end position="190"/>
    </location>
</feature>
<dbReference type="AlphaFoldDB" id="A0A2N9HT45"/>
<proteinExistence type="inferred from homology"/>
<dbReference type="GO" id="GO:0045454">
    <property type="term" value="P:cell redox homeostasis"/>
    <property type="evidence" value="ECO:0007669"/>
    <property type="project" value="TreeGrafter"/>
</dbReference>
<accession>A0A2N9HT45</accession>
<comment type="similarity">
    <text evidence="1">Belongs to the thioredoxin family.</text>
</comment>
<dbReference type="Pfam" id="PF00085">
    <property type="entry name" value="Thioredoxin"/>
    <property type="match status" value="1"/>
</dbReference>
<dbReference type="PANTHER" id="PTHR43601:SF11">
    <property type="entry name" value="EXPRESSED PROTEIN"/>
    <property type="match status" value="1"/>
</dbReference>
<dbReference type="InterPro" id="IPR013766">
    <property type="entry name" value="Thioredoxin_domain"/>
</dbReference>
<protein>
    <recommendedName>
        <fullName evidence="4">Thioredoxin domain-containing protein</fullName>
    </recommendedName>
</protein>
<sequence>MKSLEVPQSGKGKLEKMGPFPKQPLFCLKWPWDTHQNPKNPNLCTFEGPWIFKSLQNLGSVAFNLVTSVSKSSYPWIGNFKPFQFDAGTNQSQSMKSRKMNLTPEEQAEAEQRAFASALATGKEATVVEFYSPKCRLCNSLVDFVSEVEGRNLDWLNIVMADAENEKWLPELLHYDIRYVPCFVLLDQKGRALAKTATTSTSAGGGAVMSTSLAKNSDDQTHRQQPMPSFLEDGHLLDWWVFERWGLLVRPNKWFSFGLHSGKLDLIKDY</sequence>
<evidence type="ECO:0000256" key="1">
    <source>
        <dbReference type="ARBA" id="ARBA00008987"/>
    </source>
</evidence>
<evidence type="ECO:0000259" key="4">
    <source>
        <dbReference type="Pfam" id="PF00085"/>
    </source>
</evidence>
<feature type="region of interest" description="Disordered" evidence="3">
    <location>
        <begin position="201"/>
        <end position="226"/>
    </location>
</feature>
<dbReference type="EMBL" id="OIVN01004001">
    <property type="protein sequence ID" value="SPD14874.1"/>
    <property type="molecule type" value="Genomic_DNA"/>
</dbReference>
<evidence type="ECO:0000313" key="5">
    <source>
        <dbReference type="EMBL" id="SPD14874.1"/>
    </source>
</evidence>
<keyword evidence="2" id="KW-0676">Redox-active center</keyword>
<evidence type="ECO:0000256" key="3">
    <source>
        <dbReference type="SAM" id="MobiDB-lite"/>
    </source>
</evidence>
<evidence type="ECO:0000256" key="2">
    <source>
        <dbReference type="ARBA" id="ARBA00023284"/>
    </source>
</evidence>
<reference evidence="5" key="1">
    <citation type="submission" date="2018-02" db="EMBL/GenBank/DDBJ databases">
        <authorList>
            <person name="Cohen D.B."/>
            <person name="Kent A.D."/>
        </authorList>
    </citation>
    <scope>NUCLEOTIDE SEQUENCE</scope>
</reference>
<dbReference type="GO" id="GO:0009507">
    <property type="term" value="C:chloroplast"/>
    <property type="evidence" value="ECO:0007669"/>
    <property type="project" value="UniProtKB-ARBA"/>
</dbReference>
<organism evidence="5">
    <name type="scientific">Fagus sylvatica</name>
    <name type="common">Beechnut</name>
    <dbReference type="NCBI Taxonomy" id="28930"/>
    <lineage>
        <taxon>Eukaryota</taxon>
        <taxon>Viridiplantae</taxon>
        <taxon>Streptophyta</taxon>
        <taxon>Embryophyta</taxon>
        <taxon>Tracheophyta</taxon>
        <taxon>Spermatophyta</taxon>
        <taxon>Magnoliopsida</taxon>
        <taxon>eudicotyledons</taxon>
        <taxon>Gunneridae</taxon>
        <taxon>Pentapetalae</taxon>
        <taxon>rosids</taxon>
        <taxon>fabids</taxon>
        <taxon>Fagales</taxon>
        <taxon>Fagaceae</taxon>
        <taxon>Fagus</taxon>
    </lineage>
</organism>
<dbReference type="InterPro" id="IPR036249">
    <property type="entry name" value="Thioredoxin-like_sf"/>
</dbReference>
<feature type="compositionally biased region" description="Low complexity" evidence="3">
    <location>
        <begin position="201"/>
        <end position="212"/>
    </location>
</feature>
<gene>
    <name evidence="5" type="ORF">FSB_LOCUS42756</name>
</gene>
<dbReference type="Gene3D" id="3.40.30.10">
    <property type="entry name" value="Glutaredoxin"/>
    <property type="match status" value="1"/>
</dbReference>
<name>A0A2N9HT45_FAGSY</name>